<evidence type="ECO:0000313" key="10">
    <source>
        <dbReference type="EMBL" id="KYO52150.1"/>
    </source>
</evidence>
<feature type="domain" description="Nuclease SbcCD subunit D C-terminal" evidence="9">
    <location>
        <begin position="289"/>
        <end position="382"/>
    </location>
</feature>
<proteinExistence type="inferred from homology"/>
<evidence type="ECO:0000256" key="3">
    <source>
        <dbReference type="ARBA" id="ARBA00013365"/>
    </source>
</evidence>
<dbReference type="NCBIfam" id="TIGR00619">
    <property type="entry name" value="sbcd"/>
    <property type="match status" value="1"/>
</dbReference>
<accession>A0A162KUQ2</accession>
<keyword evidence="7" id="KW-0233">DNA recombination</keyword>
<dbReference type="PANTHER" id="PTHR30337">
    <property type="entry name" value="COMPONENT OF ATP-DEPENDENT DSDNA EXONUCLEASE"/>
    <property type="match status" value="1"/>
</dbReference>
<dbReference type="GO" id="GO:0006310">
    <property type="term" value="P:DNA recombination"/>
    <property type="evidence" value="ECO:0007669"/>
    <property type="project" value="UniProtKB-KW"/>
</dbReference>
<feature type="domain" description="Calcineurin-like phosphoesterase" evidence="8">
    <location>
        <begin position="1"/>
        <end position="226"/>
    </location>
</feature>
<dbReference type="Proteomes" id="UP000075787">
    <property type="component" value="Unassembled WGS sequence"/>
</dbReference>
<evidence type="ECO:0000313" key="11">
    <source>
        <dbReference type="Proteomes" id="UP000075787"/>
    </source>
</evidence>
<evidence type="ECO:0000256" key="4">
    <source>
        <dbReference type="ARBA" id="ARBA00022722"/>
    </source>
</evidence>
<dbReference type="InterPro" id="IPR004843">
    <property type="entry name" value="Calcineurin-like_PHP"/>
</dbReference>
<comment type="subunit">
    <text evidence="2 7">Heterodimer of SbcC and SbcD.</text>
</comment>
<evidence type="ECO:0000256" key="7">
    <source>
        <dbReference type="RuleBase" id="RU363069"/>
    </source>
</evidence>
<keyword evidence="7" id="KW-0235">DNA replication</keyword>
<dbReference type="InterPro" id="IPR026843">
    <property type="entry name" value="SbcD_C"/>
</dbReference>
<dbReference type="InterPro" id="IPR029052">
    <property type="entry name" value="Metallo-depent_PP-like"/>
</dbReference>
<dbReference type="Pfam" id="PF12320">
    <property type="entry name" value="SbcD_C"/>
    <property type="match status" value="1"/>
</dbReference>
<dbReference type="RefSeq" id="WP_062764735.1">
    <property type="nucleotide sequence ID" value="NZ_CP121045.1"/>
</dbReference>
<dbReference type="AlphaFoldDB" id="A0A162KUQ2"/>
<protein>
    <recommendedName>
        <fullName evidence="3 7">Nuclease SbcCD subunit D</fullName>
    </recommendedName>
</protein>
<dbReference type="GO" id="GO:0004519">
    <property type="term" value="F:endonuclease activity"/>
    <property type="evidence" value="ECO:0007669"/>
    <property type="project" value="UniProtKB-KW"/>
</dbReference>
<evidence type="ECO:0000259" key="8">
    <source>
        <dbReference type="Pfam" id="PF00149"/>
    </source>
</evidence>
<dbReference type="EMBL" id="LPZR01000161">
    <property type="protein sequence ID" value="KYO52150.1"/>
    <property type="molecule type" value="Genomic_DNA"/>
</dbReference>
<dbReference type="Pfam" id="PF00149">
    <property type="entry name" value="Metallophos"/>
    <property type="match status" value="1"/>
</dbReference>
<gene>
    <name evidence="7" type="primary">sbcD</name>
    <name evidence="10" type="ORF">AUP44_06160</name>
</gene>
<sequence>MRILHTADWHLGQELHGFDRGAEHDRFLAWLLDTLDDEAVDALVVAGDVYDTVNPPVAAQQRLYRFLNTALARRPGLDIVIVGGNHDGPSRLELPAPLLDRSRISIFGALPRSDGRPDPARTLVPLTDDAGRTAAVVAAIAYPRPGDLPVDGGGAAALADIYAQALAAARDRFPGLPVIATGHLHVTGGDVSAESERPVMIGGEEALSPGIFPEGYAYVALGHLHRAQGLKAAMPLRYAGAPFPMSMAERSYRHSVVLVETDGQGPAAHRLIPVPRPVAFLRVPETGALDPEAALAAVAGLEVAPPESPDLRPYLEVVVAIDAPVPDLRRRVAEALCDAPLRLARVRALSRGSGGSLADGASLPPALDEIGPADVFARLHRQRFDTDPPDALARAFAELLADAHAGPDTDAEETA</sequence>
<comment type="similarity">
    <text evidence="1 7">Belongs to the SbcD family.</text>
</comment>
<dbReference type="SUPFAM" id="SSF56300">
    <property type="entry name" value="Metallo-dependent phosphatases"/>
    <property type="match status" value="1"/>
</dbReference>
<dbReference type="InterPro" id="IPR041796">
    <property type="entry name" value="Mre11_N"/>
</dbReference>
<keyword evidence="7" id="KW-0255">Endonuclease</keyword>
<comment type="function">
    <text evidence="7">SbcCD cleaves DNA hairpin structures. These structures can inhibit DNA replication and are intermediates in certain DNA recombination reactions. The complex acts as a 3'-&gt;5' double strand exonuclease that can open hairpins. It also has a 5' single-strand endonuclease activity.</text>
</comment>
<dbReference type="GO" id="GO:0006260">
    <property type="term" value="P:DNA replication"/>
    <property type="evidence" value="ECO:0007669"/>
    <property type="project" value="UniProtKB-KW"/>
</dbReference>
<evidence type="ECO:0000256" key="5">
    <source>
        <dbReference type="ARBA" id="ARBA00022801"/>
    </source>
</evidence>
<evidence type="ECO:0000259" key="9">
    <source>
        <dbReference type="Pfam" id="PF12320"/>
    </source>
</evidence>
<dbReference type="GO" id="GO:0008408">
    <property type="term" value="F:3'-5' exonuclease activity"/>
    <property type="evidence" value="ECO:0007669"/>
    <property type="project" value="InterPro"/>
</dbReference>
<dbReference type="Gene3D" id="3.60.21.10">
    <property type="match status" value="1"/>
</dbReference>
<dbReference type="InterPro" id="IPR004593">
    <property type="entry name" value="SbcD"/>
</dbReference>
<reference evidence="10 11" key="1">
    <citation type="submission" date="2015-12" db="EMBL/GenBank/DDBJ databases">
        <title>Genome sequence of Tistrella mobilis MCCC 1A02139.</title>
        <authorList>
            <person name="Lu L."/>
            <person name="Lai Q."/>
            <person name="Shao Z."/>
            <person name="Qian P."/>
        </authorList>
    </citation>
    <scope>NUCLEOTIDE SEQUENCE [LARGE SCALE GENOMIC DNA]</scope>
    <source>
        <strain evidence="10 11">MCCC 1A02139</strain>
    </source>
</reference>
<evidence type="ECO:0000256" key="2">
    <source>
        <dbReference type="ARBA" id="ARBA00011322"/>
    </source>
</evidence>
<dbReference type="CDD" id="cd00840">
    <property type="entry name" value="MPP_Mre11_N"/>
    <property type="match status" value="1"/>
</dbReference>
<organism evidence="10 11">
    <name type="scientific">Tistrella mobilis</name>
    <dbReference type="NCBI Taxonomy" id="171437"/>
    <lineage>
        <taxon>Bacteria</taxon>
        <taxon>Pseudomonadati</taxon>
        <taxon>Pseudomonadota</taxon>
        <taxon>Alphaproteobacteria</taxon>
        <taxon>Geminicoccales</taxon>
        <taxon>Geminicoccaceae</taxon>
        <taxon>Tistrella</taxon>
    </lineage>
</organism>
<name>A0A162KUQ2_9PROT</name>
<evidence type="ECO:0000256" key="6">
    <source>
        <dbReference type="ARBA" id="ARBA00022839"/>
    </source>
</evidence>
<dbReference type="OrthoDB" id="9773856at2"/>
<dbReference type="GeneID" id="97243108"/>
<keyword evidence="6 7" id="KW-0269">Exonuclease</keyword>
<dbReference type="InterPro" id="IPR050535">
    <property type="entry name" value="DNA_Repair-Maintenance_Comp"/>
</dbReference>
<comment type="caution">
    <text evidence="10">The sequence shown here is derived from an EMBL/GenBank/DDBJ whole genome shotgun (WGS) entry which is preliminary data.</text>
</comment>
<dbReference type="PANTHER" id="PTHR30337:SF0">
    <property type="entry name" value="NUCLEASE SBCCD SUBUNIT D"/>
    <property type="match status" value="1"/>
</dbReference>
<keyword evidence="5 7" id="KW-0378">Hydrolase</keyword>
<keyword evidence="4 7" id="KW-0540">Nuclease</keyword>
<evidence type="ECO:0000256" key="1">
    <source>
        <dbReference type="ARBA" id="ARBA00010555"/>
    </source>
</evidence>